<accession>A0A8S1GT19</accession>
<evidence type="ECO:0000259" key="1">
    <source>
        <dbReference type="PROSITE" id="PS51335"/>
    </source>
</evidence>
<keyword evidence="3" id="KW-1185">Reference proteome</keyword>
<protein>
    <recommendedName>
        <fullName evidence="1">ELMO domain-containing protein</fullName>
    </recommendedName>
</protein>
<gene>
    <name evidence="2" type="ORF">CAUJ_LOCUS1861</name>
</gene>
<dbReference type="Pfam" id="PF04727">
    <property type="entry name" value="ELMO_CED12"/>
    <property type="match status" value="1"/>
</dbReference>
<name>A0A8S1GT19_9PELO</name>
<dbReference type="InterPro" id="IPR006816">
    <property type="entry name" value="ELMO_dom"/>
</dbReference>
<dbReference type="OrthoDB" id="266227at2759"/>
<dbReference type="PANTHER" id="PTHR12771:SF2">
    <property type="entry name" value="ELMO DOMAIN-CONTAINING PROTEIN 3"/>
    <property type="match status" value="1"/>
</dbReference>
<dbReference type="InterPro" id="IPR050868">
    <property type="entry name" value="ELMO_domain-containing"/>
</dbReference>
<evidence type="ECO:0000313" key="3">
    <source>
        <dbReference type="Proteomes" id="UP000835052"/>
    </source>
</evidence>
<reference evidence="2" key="1">
    <citation type="submission" date="2020-10" db="EMBL/GenBank/DDBJ databases">
        <authorList>
            <person name="Kikuchi T."/>
        </authorList>
    </citation>
    <scope>NUCLEOTIDE SEQUENCE</scope>
    <source>
        <strain evidence="2">NKZ352</strain>
    </source>
</reference>
<dbReference type="Proteomes" id="UP000835052">
    <property type="component" value="Unassembled WGS sequence"/>
</dbReference>
<dbReference type="AlphaFoldDB" id="A0A8S1GT19"/>
<proteinExistence type="predicted"/>
<feature type="domain" description="ELMO" evidence="1">
    <location>
        <begin position="129"/>
        <end position="289"/>
    </location>
</feature>
<evidence type="ECO:0000313" key="2">
    <source>
        <dbReference type="EMBL" id="CAD6185942.1"/>
    </source>
</evidence>
<dbReference type="PROSITE" id="PS51335">
    <property type="entry name" value="ELMO"/>
    <property type="match status" value="1"/>
</dbReference>
<sequence length="302" mass="33647">MEEEDDEEREKWKNERSRVLDVWSEIELRGRDALKVDIVHEPGSDDVGVETPLEVLYPKLVASENQNTLLQKSSDEPSTSTASESTTWQRVLRVCLCRPEPAVLPALAHTHKALIISLSEVPYQNDNPTHWLLLYEYFRSIASIALNSSSMAVQCPRTGPHWQIVGFQGNDPATDFRGCGIFGLLQLHSFSQRVNPEKLQAIVKLSRSEPNDFPLAVVSLNITGLILSHLKRGNLNSLGNDENGLYPSISALHAACLTFFCNQYKFNGSTLAQCQSILSTIDEGLLRNPRAILSPLQNDVLV</sequence>
<organism evidence="2 3">
    <name type="scientific">Caenorhabditis auriculariae</name>
    <dbReference type="NCBI Taxonomy" id="2777116"/>
    <lineage>
        <taxon>Eukaryota</taxon>
        <taxon>Metazoa</taxon>
        <taxon>Ecdysozoa</taxon>
        <taxon>Nematoda</taxon>
        <taxon>Chromadorea</taxon>
        <taxon>Rhabditida</taxon>
        <taxon>Rhabditina</taxon>
        <taxon>Rhabditomorpha</taxon>
        <taxon>Rhabditoidea</taxon>
        <taxon>Rhabditidae</taxon>
        <taxon>Peloderinae</taxon>
        <taxon>Caenorhabditis</taxon>
    </lineage>
</organism>
<dbReference type="PANTHER" id="PTHR12771">
    <property type="entry name" value="ENGULFMENT AND CELL MOTILITY"/>
    <property type="match status" value="1"/>
</dbReference>
<dbReference type="EMBL" id="CAJGYM010000003">
    <property type="protein sequence ID" value="CAD6185942.1"/>
    <property type="molecule type" value="Genomic_DNA"/>
</dbReference>
<comment type="caution">
    <text evidence="2">The sequence shown here is derived from an EMBL/GenBank/DDBJ whole genome shotgun (WGS) entry which is preliminary data.</text>
</comment>